<gene>
    <name evidence="2" type="ORF">METZ01_LOCUS118709</name>
</gene>
<evidence type="ECO:0000256" key="1">
    <source>
        <dbReference type="SAM" id="MobiDB-lite"/>
    </source>
</evidence>
<evidence type="ECO:0000313" key="2">
    <source>
        <dbReference type="EMBL" id="SVA65855.1"/>
    </source>
</evidence>
<dbReference type="EMBL" id="UINC01015679">
    <property type="protein sequence ID" value="SVA65855.1"/>
    <property type="molecule type" value="Genomic_DNA"/>
</dbReference>
<organism evidence="2">
    <name type="scientific">marine metagenome</name>
    <dbReference type="NCBI Taxonomy" id="408172"/>
    <lineage>
        <taxon>unclassified sequences</taxon>
        <taxon>metagenomes</taxon>
        <taxon>ecological metagenomes</taxon>
    </lineage>
</organism>
<dbReference type="AlphaFoldDB" id="A0A381XM69"/>
<protein>
    <submittedName>
        <fullName evidence="2">Uncharacterized protein</fullName>
    </submittedName>
</protein>
<accession>A0A381XM69</accession>
<feature type="region of interest" description="Disordered" evidence="1">
    <location>
        <begin position="1"/>
        <end position="28"/>
    </location>
</feature>
<sequence>MSQLDGYSWVTVGNSREESPSIAGYGAP</sequence>
<reference evidence="2" key="1">
    <citation type="submission" date="2018-05" db="EMBL/GenBank/DDBJ databases">
        <authorList>
            <person name="Lanie J.A."/>
            <person name="Ng W.-L."/>
            <person name="Kazmierczak K.M."/>
            <person name="Andrzejewski T.M."/>
            <person name="Davidsen T.M."/>
            <person name="Wayne K.J."/>
            <person name="Tettelin H."/>
            <person name="Glass J.I."/>
            <person name="Rusch D."/>
            <person name="Podicherti R."/>
            <person name="Tsui H.-C.T."/>
            <person name="Winkler M.E."/>
        </authorList>
    </citation>
    <scope>NUCLEOTIDE SEQUENCE</scope>
</reference>
<proteinExistence type="predicted"/>
<name>A0A381XM69_9ZZZZ</name>